<comment type="subcellular location">
    <subcellularLocation>
        <location evidence="1">Cell membrane</location>
        <topology evidence="1">Multi-pass membrane protein</topology>
    </subcellularLocation>
</comment>
<evidence type="ECO:0000256" key="3">
    <source>
        <dbReference type="ARBA" id="ARBA00022692"/>
    </source>
</evidence>
<keyword evidence="4 6" id="KW-1133">Transmembrane helix</keyword>
<keyword evidence="9" id="KW-1185">Reference proteome</keyword>
<feature type="transmembrane region" description="Helical" evidence="6">
    <location>
        <begin position="96"/>
        <end position="116"/>
    </location>
</feature>
<sequence>MHVSNPAGIFHRIGAALIDIGIIFVVTRILAYVLYGDFFVSNSTFFTILVTLYWVMIPSIWRGRTIGKWTCGLTIASVYREGAGFGTMLLRYTGLSLIYLLTLGVGLIVSAVMIIWRDDRRALHDFAAGTYITYDAPERLEARTIFNNRRALAVFTVLLIAGGLALDRFEHTTYEDEASAMLEDINGPVDEIKVTRSSRIATDSSRYAVLSGDNILQTLKDAPEETVHLRRTGNTIYPQYDMEVGGRSLILGENGISLNGQAYTFIEKNPTREIIHRFQPEWEER</sequence>
<dbReference type="Proteomes" id="UP001597520">
    <property type="component" value="Unassembled WGS sequence"/>
</dbReference>
<accession>A0ABW5T417</accession>
<dbReference type="InterPro" id="IPR051791">
    <property type="entry name" value="Pra-immunoreactive"/>
</dbReference>
<comment type="caution">
    <text evidence="8">The sequence shown here is derived from an EMBL/GenBank/DDBJ whole genome shotgun (WGS) entry which is preliminary data.</text>
</comment>
<dbReference type="RefSeq" id="WP_380713990.1">
    <property type="nucleotide sequence ID" value="NZ_JBHUML010000005.1"/>
</dbReference>
<keyword evidence="5 6" id="KW-0472">Membrane</keyword>
<gene>
    <name evidence="8" type="ORF">ACFSUB_14580</name>
</gene>
<evidence type="ECO:0000256" key="4">
    <source>
        <dbReference type="ARBA" id="ARBA00022989"/>
    </source>
</evidence>
<feature type="transmembrane region" description="Helical" evidence="6">
    <location>
        <begin position="12"/>
        <end position="33"/>
    </location>
</feature>
<dbReference type="PANTHER" id="PTHR36115:SF9">
    <property type="entry name" value="LMO1584 PROTEIN"/>
    <property type="match status" value="1"/>
</dbReference>
<evidence type="ECO:0000256" key="5">
    <source>
        <dbReference type="ARBA" id="ARBA00023136"/>
    </source>
</evidence>
<organism evidence="8 9">
    <name type="scientific">Salibacterium lacus</name>
    <dbReference type="NCBI Taxonomy" id="1898109"/>
    <lineage>
        <taxon>Bacteria</taxon>
        <taxon>Bacillati</taxon>
        <taxon>Bacillota</taxon>
        <taxon>Bacilli</taxon>
        <taxon>Bacillales</taxon>
        <taxon>Bacillaceae</taxon>
    </lineage>
</organism>
<evidence type="ECO:0000313" key="8">
    <source>
        <dbReference type="EMBL" id="MFD2706689.1"/>
    </source>
</evidence>
<evidence type="ECO:0000259" key="7">
    <source>
        <dbReference type="Pfam" id="PF06271"/>
    </source>
</evidence>
<feature type="domain" description="RDD" evidence="7">
    <location>
        <begin position="7"/>
        <end position="129"/>
    </location>
</feature>
<keyword evidence="2" id="KW-1003">Cell membrane</keyword>
<evidence type="ECO:0000256" key="2">
    <source>
        <dbReference type="ARBA" id="ARBA00022475"/>
    </source>
</evidence>
<dbReference type="InterPro" id="IPR010432">
    <property type="entry name" value="RDD"/>
</dbReference>
<name>A0ABW5T417_9BACI</name>
<dbReference type="EMBL" id="JBHUML010000005">
    <property type="protein sequence ID" value="MFD2706689.1"/>
    <property type="molecule type" value="Genomic_DNA"/>
</dbReference>
<dbReference type="PANTHER" id="PTHR36115">
    <property type="entry name" value="PROLINE-RICH ANTIGEN HOMOLOG-RELATED"/>
    <property type="match status" value="1"/>
</dbReference>
<keyword evidence="3 6" id="KW-0812">Transmembrane</keyword>
<evidence type="ECO:0000256" key="6">
    <source>
        <dbReference type="SAM" id="Phobius"/>
    </source>
</evidence>
<feature type="transmembrane region" description="Helical" evidence="6">
    <location>
        <begin position="39"/>
        <end position="57"/>
    </location>
</feature>
<proteinExistence type="predicted"/>
<dbReference type="Pfam" id="PF06271">
    <property type="entry name" value="RDD"/>
    <property type="match status" value="1"/>
</dbReference>
<protein>
    <submittedName>
        <fullName evidence="8">RDD family protein</fullName>
    </submittedName>
</protein>
<evidence type="ECO:0000256" key="1">
    <source>
        <dbReference type="ARBA" id="ARBA00004651"/>
    </source>
</evidence>
<reference evidence="9" key="1">
    <citation type="journal article" date="2019" name="Int. J. Syst. Evol. Microbiol.">
        <title>The Global Catalogue of Microorganisms (GCM) 10K type strain sequencing project: providing services to taxonomists for standard genome sequencing and annotation.</title>
        <authorList>
            <consortium name="The Broad Institute Genomics Platform"/>
            <consortium name="The Broad Institute Genome Sequencing Center for Infectious Disease"/>
            <person name="Wu L."/>
            <person name="Ma J."/>
        </authorList>
    </citation>
    <scope>NUCLEOTIDE SEQUENCE [LARGE SCALE GENOMIC DNA]</scope>
    <source>
        <strain evidence="9">KCTC 33792</strain>
    </source>
</reference>
<evidence type="ECO:0000313" key="9">
    <source>
        <dbReference type="Proteomes" id="UP001597520"/>
    </source>
</evidence>